<evidence type="ECO:0000256" key="1">
    <source>
        <dbReference type="ARBA" id="ARBA00008182"/>
    </source>
</evidence>
<keyword evidence="8" id="KW-1185">Reference proteome</keyword>
<dbReference type="GO" id="GO:0031419">
    <property type="term" value="F:cobalamin binding"/>
    <property type="evidence" value="ECO:0007669"/>
    <property type="project" value="InterPro"/>
</dbReference>
<evidence type="ECO:0000313" key="7">
    <source>
        <dbReference type="EMBL" id="PAU92795.1"/>
    </source>
</evidence>
<accession>A0A2A2G7H3</accession>
<dbReference type="Gene3D" id="3.40.50.280">
    <property type="entry name" value="Cobalamin-binding domain"/>
    <property type="match status" value="1"/>
</dbReference>
<dbReference type="InterPro" id="IPR012128">
    <property type="entry name" value="Phycobilisome_asu/bsu"/>
</dbReference>
<dbReference type="InterPro" id="IPR036594">
    <property type="entry name" value="Meth_synthase_dom"/>
</dbReference>
<dbReference type="InterPro" id="IPR038719">
    <property type="entry name" value="Phycobilisome_asu/bsu_sf"/>
</dbReference>
<dbReference type="GO" id="GO:0005829">
    <property type="term" value="C:cytosol"/>
    <property type="evidence" value="ECO:0007669"/>
    <property type="project" value="TreeGrafter"/>
</dbReference>
<dbReference type="InterPro" id="IPR006158">
    <property type="entry name" value="Cobalamin-bd"/>
</dbReference>
<evidence type="ECO:0000256" key="2">
    <source>
        <dbReference type="ARBA" id="ARBA00022723"/>
    </source>
</evidence>
<keyword evidence="3" id="KW-0157">Chromophore</keyword>
<feature type="domain" description="B12-binding" evidence="6">
    <location>
        <begin position="228"/>
        <end position="353"/>
    </location>
</feature>
<dbReference type="GO" id="GO:0030089">
    <property type="term" value="C:phycobilisome"/>
    <property type="evidence" value="ECO:0007669"/>
    <property type="project" value="InterPro"/>
</dbReference>
<dbReference type="InterPro" id="IPR009050">
    <property type="entry name" value="Globin-like_sf"/>
</dbReference>
<comment type="caution">
    <text evidence="7">The sequence shown here is derived from an EMBL/GenBank/DDBJ whole genome shotgun (WGS) entry which is preliminary data.</text>
</comment>
<protein>
    <submittedName>
        <fullName evidence="7">Cobalamin-binding protein</fullName>
    </submittedName>
</protein>
<keyword evidence="2" id="KW-0479">Metal-binding</keyword>
<keyword evidence="5" id="KW-0089">Bile pigment</keyword>
<keyword evidence="4" id="KW-0170">Cobalt</keyword>
<dbReference type="Gene3D" id="1.10.1240.10">
    <property type="entry name" value="Methionine synthase domain"/>
    <property type="match status" value="1"/>
</dbReference>
<dbReference type="Proteomes" id="UP000218831">
    <property type="component" value="Unassembled WGS sequence"/>
</dbReference>
<dbReference type="RefSeq" id="WP_095607648.1">
    <property type="nucleotide sequence ID" value="NZ_NSKE01000013.1"/>
</dbReference>
<reference evidence="7 8" key="1">
    <citation type="submission" date="2017-08" db="EMBL/GenBank/DDBJ databases">
        <title>Aliifodinibius alkalisoli sp. nov., isolated from saline alkaline soil.</title>
        <authorList>
            <person name="Liu D."/>
            <person name="Zhang G."/>
        </authorList>
    </citation>
    <scope>NUCLEOTIDE SEQUENCE [LARGE SCALE GENOMIC DNA]</scope>
    <source>
        <strain evidence="7 8">WN023</strain>
    </source>
</reference>
<dbReference type="GO" id="GO:0008705">
    <property type="term" value="F:methionine synthase activity"/>
    <property type="evidence" value="ECO:0007669"/>
    <property type="project" value="TreeGrafter"/>
</dbReference>
<sequence length="353" mass="40148">MPGSERKVVQQLKAHKQELAELVTAMHFERHPELDECYGEEGREKCYEDTIYHLDYLEQAVCVDSKELFNTYLGWARTMLRERDIPSGDLVDNIVIIREAIKKVLPEEEAAILVTFINDGLSSIESSDEEPITFFDPDDPLTDEARNYLDLLLAGKRKKAAVLIEELVDDGVSIKDIYEHIFQKTQYEIGALWQRNQIMVAQEHYCTAATQLIMSQLYPKIFAMEKSDKRLVACSVADELHEIGIRMVTDFFEMEGWDTHYLGANIPDKHLIRSVKEKNADVLAISVTIPLHISAAKDLIQTLRDESELDNVKIIVGGYPFKMIPDLWKKIGADGWAESADDAIETANKLTAN</sequence>
<evidence type="ECO:0000313" key="8">
    <source>
        <dbReference type="Proteomes" id="UP000218831"/>
    </source>
</evidence>
<dbReference type="PROSITE" id="PS51332">
    <property type="entry name" value="B12_BINDING"/>
    <property type="match status" value="1"/>
</dbReference>
<evidence type="ECO:0000259" key="6">
    <source>
        <dbReference type="PROSITE" id="PS51332"/>
    </source>
</evidence>
<dbReference type="OrthoDB" id="9803687at2"/>
<dbReference type="SUPFAM" id="SSF52242">
    <property type="entry name" value="Cobalamin (vitamin B12)-binding domain"/>
    <property type="match status" value="1"/>
</dbReference>
<organism evidence="7 8">
    <name type="scientific">Fodinibius salipaludis</name>
    <dbReference type="NCBI Taxonomy" id="2032627"/>
    <lineage>
        <taxon>Bacteria</taxon>
        <taxon>Pseudomonadati</taxon>
        <taxon>Balneolota</taxon>
        <taxon>Balneolia</taxon>
        <taxon>Balneolales</taxon>
        <taxon>Balneolaceae</taxon>
        <taxon>Fodinibius</taxon>
    </lineage>
</organism>
<dbReference type="InterPro" id="IPR003759">
    <property type="entry name" value="Cbl-bd_cap"/>
</dbReference>
<dbReference type="EMBL" id="NSKE01000013">
    <property type="protein sequence ID" value="PAU92795.1"/>
    <property type="molecule type" value="Genomic_DNA"/>
</dbReference>
<dbReference type="PANTHER" id="PTHR45833">
    <property type="entry name" value="METHIONINE SYNTHASE"/>
    <property type="match status" value="1"/>
</dbReference>
<evidence type="ECO:0000256" key="4">
    <source>
        <dbReference type="ARBA" id="ARBA00023285"/>
    </source>
</evidence>
<evidence type="ECO:0000256" key="5">
    <source>
        <dbReference type="ARBA" id="ARBA00023307"/>
    </source>
</evidence>
<dbReference type="Gene3D" id="1.10.490.20">
    <property type="entry name" value="Phycocyanins"/>
    <property type="match status" value="1"/>
</dbReference>
<dbReference type="SUPFAM" id="SSF46458">
    <property type="entry name" value="Globin-like"/>
    <property type="match status" value="1"/>
</dbReference>
<gene>
    <name evidence="7" type="ORF">CK503_14995</name>
</gene>
<dbReference type="GO" id="GO:0046653">
    <property type="term" value="P:tetrahydrofolate metabolic process"/>
    <property type="evidence" value="ECO:0007669"/>
    <property type="project" value="TreeGrafter"/>
</dbReference>
<dbReference type="PANTHER" id="PTHR45833:SF1">
    <property type="entry name" value="METHIONINE SYNTHASE"/>
    <property type="match status" value="1"/>
</dbReference>
<dbReference type="GO" id="GO:0046872">
    <property type="term" value="F:metal ion binding"/>
    <property type="evidence" value="ECO:0007669"/>
    <property type="project" value="UniProtKB-KW"/>
</dbReference>
<dbReference type="AlphaFoldDB" id="A0A2A2G7H3"/>
<dbReference type="Pfam" id="PF00502">
    <property type="entry name" value="Phycobilisome"/>
    <property type="match status" value="1"/>
</dbReference>
<name>A0A2A2G7H3_9BACT</name>
<dbReference type="InterPro" id="IPR050554">
    <property type="entry name" value="Met_Synthase/Corrinoid"/>
</dbReference>
<dbReference type="InterPro" id="IPR036724">
    <property type="entry name" value="Cobalamin-bd_sf"/>
</dbReference>
<proteinExistence type="inferred from homology"/>
<comment type="similarity">
    <text evidence="1">Belongs to the phycobiliprotein family.</text>
</comment>
<evidence type="ECO:0000256" key="3">
    <source>
        <dbReference type="ARBA" id="ARBA00022991"/>
    </source>
</evidence>
<dbReference type="GO" id="GO:0050667">
    <property type="term" value="P:homocysteine metabolic process"/>
    <property type="evidence" value="ECO:0007669"/>
    <property type="project" value="TreeGrafter"/>
</dbReference>
<dbReference type="Pfam" id="PF02310">
    <property type="entry name" value="B12-binding"/>
    <property type="match status" value="1"/>
</dbReference>
<dbReference type="Pfam" id="PF02607">
    <property type="entry name" value="B12-binding_2"/>
    <property type="match status" value="1"/>
</dbReference>
<dbReference type="GO" id="GO:0015979">
    <property type="term" value="P:photosynthesis"/>
    <property type="evidence" value="ECO:0007669"/>
    <property type="project" value="InterPro"/>
</dbReference>